<sequence>MTRLSPTALVGRVLRVLAPLSLVLTVYLYLYPIFSNCAFPLPPSQSVQSAQATKNYGSTSAASSSRAAFIETAKGHWESLATVIDANLNTTWSQRARTVFVPSQPLAPFRLLVFGDPQLEGDTSIPTEYLGVFPHAKNLWKHVTFQTEHPSVRQRIRQSFHEVVDILFEDAFNFLESLRKRIDLVGNDLYLSHIYRTVHWWTRPTHVAVLGDLLGSQWINNDEFYRRADRYWNRVFRGAERVPDSLAAYPADEYDLAGFLGSGAFNESSPWSRRLINVAGNHDIGYAGDINDERASRFETAFGKLNYELRFELPLLETAVAVFDDAKHPNPHSDRLMPEVRIVVLNDMNIDTPALSAKLQDDTYTFINKVISTSASVDFKGHYTVVLTHIPLYKPEGVCVDDPYFDFHEHDGTLRSQNQLSAAASKGFLEGIFGMSGSTAGPGKGRGRRGIILNGHDHEGCDTWHYINQSITEPKHRKWEVKRWRQANVAGIVGQEGLPGIREITVRSMMGDYGGNAGLLSLWFDVASWEWKAEYATCPLGTQHLWWLVHILDLIVVVSIVLLTVASILLPLGVDVEGAQLRLMCFGRRSHKVRDTHGVPNSRGFGKKVGSG</sequence>
<dbReference type="GO" id="GO:0016020">
    <property type="term" value="C:membrane"/>
    <property type="evidence" value="ECO:0007669"/>
    <property type="project" value="GOC"/>
</dbReference>
<protein>
    <recommendedName>
        <fullName evidence="5">Calcineurin-like phosphoesterase domain-containing protein</fullName>
    </recommendedName>
</protein>
<evidence type="ECO:0008006" key="5">
    <source>
        <dbReference type="Google" id="ProtNLM"/>
    </source>
</evidence>
<evidence type="ECO:0000256" key="2">
    <source>
        <dbReference type="SAM" id="Phobius"/>
    </source>
</evidence>
<dbReference type="HOGENOM" id="CLU_021690_0_0_1"/>
<dbReference type="PANTHER" id="PTHR13315">
    <property type="entry name" value="METALLO PHOSPHOESTERASE RELATED"/>
    <property type="match status" value="1"/>
</dbReference>
<evidence type="ECO:0000313" key="4">
    <source>
        <dbReference type="Proteomes" id="UP000008066"/>
    </source>
</evidence>
<organism evidence="4">
    <name type="scientific">Chaetomium thermophilum (strain DSM 1495 / CBS 144.50 / IMI 039719)</name>
    <name type="common">Thermochaetoides thermophila</name>
    <dbReference type="NCBI Taxonomy" id="759272"/>
    <lineage>
        <taxon>Eukaryota</taxon>
        <taxon>Fungi</taxon>
        <taxon>Dikarya</taxon>
        <taxon>Ascomycota</taxon>
        <taxon>Pezizomycotina</taxon>
        <taxon>Sordariomycetes</taxon>
        <taxon>Sordariomycetidae</taxon>
        <taxon>Sordariales</taxon>
        <taxon>Chaetomiaceae</taxon>
        <taxon>Thermochaetoides</taxon>
    </lineage>
</organism>
<dbReference type="Proteomes" id="UP000008066">
    <property type="component" value="Unassembled WGS sequence"/>
</dbReference>
<dbReference type="OMA" id="GLKEQNH"/>
<keyword evidence="1 2" id="KW-0472">Membrane</keyword>
<dbReference type="EMBL" id="GL988048">
    <property type="protein sequence ID" value="EGS17135.1"/>
    <property type="molecule type" value="Genomic_DNA"/>
</dbReference>
<keyword evidence="2" id="KW-1133">Transmembrane helix</keyword>
<feature type="transmembrane region" description="Helical" evidence="2">
    <location>
        <begin position="545"/>
        <end position="574"/>
    </location>
</feature>
<dbReference type="AlphaFoldDB" id="G0SI65"/>
<dbReference type="RefSeq" id="XP_006697717.1">
    <property type="nucleotide sequence ID" value="XM_006697654.1"/>
</dbReference>
<dbReference type="GO" id="GO:0005783">
    <property type="term" value="C:endoplasmic reticulum"/>
    <property type="evidence" value="ECO:0007669"/>
    <property type="project" value="TreeGrafter"/>
</dbReference>
<dbReference type="STRING" id="759272.G0SI65"/>
<dbReference type="KEGG" id="cthr:CTHT_0074670"/>
<dbReference type="PANTHER" id="PTHR13315:SF1">
    <property type="entry name" value="PROTEIN TED1"/>
    <property type="match status" value="1"/>
</dbReference>
<name>G0SI65_CHATD</name>
<proteinExistence type="predicted"/>
<dbReference type="OrthoDB" id="9984693at2759"/>
<dbReference type="GO" id="GO:0006506">
    <property type="term" value="P:GPI anchor biosynthetic process"/>
    <property type="evidence" value="ECO:0007669"/>
    <property type="project" value="InterPro"/>
</dbReference>
<reference evidence="3 4" key="1">
    <citation type="journal article" date="2011" name="Cell">
        <title>Insight into structure and assembly of the nuclear pore complex by utilizing the genome of a eukaryotic thermophile.</title>
        <authorList>
            <person name="Amlacher S."/>
            <person name="Sarges P."/>
            <person name="Flemming D."/>
            <person name="van Noort V."/>
            <person name="Kunze R."/>
            <person name="Devos D.P."/>
            <person name="Arumugam M."/>
            <person name="Bork P."/>
            <person name="Hurt E."/>
        </authorList>
    </citation>
    <scope>NUCLEOTIDE SEQUENCE [LARGE SCALE GENOMIC DNA]</scope>
    <source>
        <strain evidence="4">DSM 1495 / CBS 144.50 / IMI 039719</strain>
    </source>
</reference>
<dbReference type="eggNOG" id="KOG3662">
    <property type="taxonomic scope" value="Eukaryota"/>
</dbReference>
<dbReference type="InterPro" id="IPR033308">
    <property type="entry name" value="PGAP5/Cdc1/Ted1"/>
</dbReference>
<dbReference type="Gene3D" id="3.60.21.10">
    <property type="match status" value="1"/>
</dbReference>
<evidence type="ECO:0000256" key="1">
    <source>
        <dbReference type="ARBA" id="ARBA00023136"/>
    </source>
</evidence>
<dbReference type="SUPFAM" id="SSF56300">
    <property type="entry name" value="Metallo-dependent phosphatases"/>
    <property type="match status" value="1"/>
</dbReference>
<dbReference type="GeneID" id="18261505"/>
<keyword evidence="2" id="KW-0812">Transmembrane</keyword>
<keyword evidence="4" id="KW-1185">Reference proteome</keyword>
<dbReference type="InterPro" id="IPR029052">
    <property type="entry name" value="Metallo-depent_PP-like"/>
</dbReference>
<feature type="transmembrane region" description="Helical" evidence="2">
    <location>
        <begin position="12"/>
        <end position="34"/>
    </location>
</feature>
<evidence type="ECO:0000313" key="3">
    <source>
        <dbReference type="EMBL" id="EGS17135.1"/>
    </source>
</evidence>
<accession>G0SI65</accession>
<gene>
    <name evidence="3" type="ORF">CTHT_0074670</name>
</gene>